<evidence type="ECO:0000313" key="2">
    <source>
        <dbReference type="EMBL" id="RDB59058.1"/>
    </source>
</evidence>
<dbReference type="GO" id="GO:0003700">
    <property type="term" value="F:DNA-binding transcription factor activity"/>
    <property type="evidence" value="ECO:0007669"/>
    <property type="project" value="InterPro"/>
</dbReference>
<dbReference type="EMBL" id="PPTO01000006">
    <property type="protein sequence ID" value="RDB59058.1"/>
    <property type="molecule type" value="Genomic_DNA"/>
</dbReference>
<dbReference type="Pfam" id="PF12802">
    <property type="entry name" value="MarR_2"/>
    <property type="match status" value="1"/>
</dbReference>
<dbReference type="SMART" id="SM00347">
    <property type="entry name" value="HTH_MARR"/>
    <property type="match status" value="1"/>
</dbReference>
<proteinExistence type="predicted"/>
<dbReference type="PRINTS" id="PR00598">
    <property type="entry name" value="HTHMARR"/>
</dbReference>
<dbReference type="AlphaFoldDB" id="A0A369LLW7"/>
<dbReference type="InterPro" id="IPR000835">
    <property type="entry name" value="HTH_MarR-typ"/>
</dbReference>
<gene>
    <name evidence="2" type="ORF">C1881_05125</name>
</gene>
<dbReference type="InterPro" id="IPR039422">
    <property type="entry name" value="MarR/SlyA-like"/>
</dbReference>
<dbReference type="GO" id="GO:0006950">
    <property type="term" value="P:response to stress"/>
    <property type="evidence" value="ECO:0007669"/>
    <property type="project" value="TreeGrafter"/>
</dbReference>
<dbReference type="RefSeq" id="WP_114615451.1">
    <property type="nucleotide sequence ID" value="NZ_PPTO01000006.1"/>
</dbReference>
<dbReference type="SUPFAM" id="SSF46785">
    <property type="entry name" value="Winged helix' DNA-binding domain"/>
    <property type="match status" value="1"/>
</dbReference>
<dbReference type="PANTHER" id="PTHR33164">
    <property type="entry name" value="TRANSCRIPTIONAL REGULATOR, MARR FAMILY"/>
    <property type="match status" value="1"/>
</dbReference>
<name>A0A369LLW7_9ACTN</name>
<dbReference type="PROSITE" id="PS50995">
    <property type="entry name" value="HTH_MARR_2"/>
    <property type="match status" value="1"/>
</dbReference>
<evidence type="ECO:0000313" key="3">
    <source>
        <dbReference type="Proteomes" id="UP000253975"/>
    </source>
</evidence>
<comment type="caution">
    <text evidence="2">The sequence shown here is derived from an EMBL/GenBank/DDBJ whole genome shotgun (WGS) entry which is preliminary data.</text>
</comment>
<feature type="domain" description="HTH marR-type" evidence="1">
    <location>
        <begin position="1"/>
        <end position="141"/>
    </location>
</feature>
<reference evidence="2 3" key="1">
    <citation type="journal article" date="2018" name="Elife">
        <title>Discovery and characterization of a prevalent human gut bacterial enzyme sufficient for the inactivation of a family of plant toxins.</title>
        <authorList>
            <person name="Koppel N."/>
            <person name="Bisanz J.E."/>
            <person name="Pandelia M.E."/>
            <person name="Turnbaugh P.J."/>
            <person name="Balskus E.P."/>
        </authorList>
    </citation>
    <scope>NUCLEOTIDE SEQUENCE [LARGE SCALE GENOMIC DNA]</scope>
    <source>
        <strain evidence="2 3">OB21 GAM31</strain>
    </source>
</reference>
<evidence type="ECO:0000259" key="1">
    <source>
        <dbReference type="PROSITE" id="PS50995"/>
    </source>
</evidence>
<accession>A0A369LLW7</accession>
<organism evidence="2 3">
    <name type="scientific">Slackia isoflavoniconvertens</name>
    <dbReference type="NCBI Taxonomy" id="572010"/>
    <lineage>
        <taxon>Bacteria</taxon>
        <taxon>Bacillati</taxon>
        <taxon>Actinomycetota</taxon>
        <taxon>Coriobacteriia</taxon>
        <taxon>Eggerthellales</taxon>
        <taxon>Eggerthellaceae</taxon>
        <taxon>Slackia</taxon>
    </lineage>
</organism>
<dbReference type="InterPro" id="IPR036388">
    <property type="entry name" value="WH-like_DNA-bd_sf"/>
</dbReference>
<protein>
    <submittedName>
        <fullName evidence="2">MarR family transcriptional regulator</fullName>
    </submittedName>
</protein>
<dbReference type="InterPro" id="IPR036390">
    <property type="entry name" value="WH_DNA-bd_sf"/>
</dbReference>
<dbReference type="Gene3D" id="1.10.10.10">
    <property type="entry name" value="Winged helix-like DNA-binding domain superfamily/Winged helix DNA-binding domain"/>
    <property type="match status" value="1"/>
</dbReference>
<dbReference type="PANTHER" id="PTHR33164:SF43">
    <property type="entry name" value="HTH-TYPE TRANSCRIPTIONAL REPRESSOR YETL"/>
    <property type="match status" value="1"/>
</dbReference>
<sequence length="168" mass="19032">MSKSLEALRTEMFETMQRMRQRRSTPPLPPGITRGEINALMMLSMMEARDEIVRPGMLAACSHATPGAVSQTLKSLEEKGLIVRRRGEGDSRSVTISLTDAGHEFEKEGRRLHDERFMHMLEFLGEDDAREFVRIVNRMLEFEESHPWKDAAASNALRSEKEGGEPCA</sequence>
<dbReference type="Proteomes" id="UP000253975">
    <property type="component" value="Unassembled WGS sequence"/>
</dbReference>